<organism evidence="3">
    <name type="scientific">Neobacillus citreus</name>
    <dbReference type="NCBI Taxonomy" id="2833578"/>
    <lineage>
        <taxon>Bacteria</taxon>
        <taxon>Bacillati</taxon>
        <taxon>Bacillota</taxon>
        <taxon>Bacilli</taxon>
        <taxon>Bacillales</taxon>
        <taxon>Bacillaceae</taxon>
        <taxon>Neobacillus</taxon>
    </lineage>
</organism>
<accession>A0A942YEZ7</accession>
<name>A0A942YEZ7_9BACI</name>
<reference evidence="3" key="1">
    <citation type="submission" date="2021-05" db="EMBL/GenBank/DDBJ databases">
        <title>Novel Bacillus species.</title>
        <authorList>
            <person name="Liu G."/>
        </authorList>
    </citation>
    <scope>NUCLEOTIDE SEQUENCE</scope>
    <source>
        <strain evidence="3">FJAT-50051</strain>
    </source>
</reference>
<dbReference type="PROSITE" id="PS50966">
    <property type="entry name" value="ZF_SWIM"/>
    <property type="match status" value="1"/>
</dbReference>
<dbReference type="EMBL" id="JAGYPE010000010">
    <property type="protein sequence ID" value="MBS4188243.1"/>
    <property type="molecule type" value="Genomic_DNA"/>
</dbReference>
<keyword evidence="1" id="KW-0863">Zinc-finger</keyword>
<dbReference type="InterPro" id="IPR007527">
    <property type="entry name" value="Znf_SWIM"/>
</dbReference>
<proteinExistence type="predicted"/>
<gene>
    <name evidence="3" type="ORF">KHB02_43470</name>
</gene>
<keyword evidence="1" id="KW-0479">Metal-binding</keyword>
<evidence type="ECO:0000259" key="2">
    <source>
        <dbReference type="PROSITE" id="PS50966"/>
    </source>
</evidence>
<evidence type="ECO:0000256" key="1">
    <source>
        <dbReference type="PROSITE-ProRule" id="PRU00325"/>
    </source>
</evidence>
<protein>
    <submittedName>
        <fullName evidence="3">SWIM zinc finger family protein</fullName>
    </submittedName>
</protein>
<comment type="caution">
    <text evidence="3">The sequence shown here is derived from an EMBL/GenBank/DDBJ whole genome shotgun (WGS) entry which is preliminary data.</text>
</comment>
<dbReference type="Pfam" id="PF04434">
    <property type="entry name" value="SWIM"/>
    <property type="match status" value="1"/>
</dbReference>
<dbReference type="AlphaFoldDB" id="A0A942YEZ7"/>
<evidence type="ECO:0000313" key="3">
    <source>
        <dbReference type="EMBL" id="MBS4188243.1"/>
    </source>
</evidence>
<sequence>MPVNEVLQGLADELKDLLNANAADDARLVQKGMMLYRQGLVTQLRFENGEYTAVVQDVSPAKVRLDPEFLGMSDCSCPGEELCRHQLAVFFAAYSKEASVSEWLAEWREPVRETKLVASWGLQAAKDLVKAAGLMKPDYDRWVQSFESSFDALVASKKHSNPYVVSELFGIHMKRVGASAPVEKEWRLLYELVASIVSFRKLLVLSEELGFKEHVVRKAYGHCFENLLEDTADLVERLVVQTMPFAFDEFIERLRDESFEVLMCVAGYEIERVYMHRQLWTELFRKKEWRQEEALRIGSRLKALGESENPLPFSAAMIHLYFLLGNDDLALKLAGGVSDVRFVPYMVYWIDYFTGAKLWRRAEPVIEMFLGKLKEYLDWIGSYQSCSAFVRSVMRSIAPYCSENGRVELYERALLVSLPYSFADYEYLLFERGDYERWGELQAFVGLDYYELPKDRVKVVEKERPEVLLGMLHQTAQREIDQKNRSSYRAAVRHLKKLRTLYKKLKRVDDWEYFIEGLLERTKRLRAFHEECQRSKLI</sequence>
<feature type="domain" description="SWIM-type" evidence="2">
    <location>
        <begin position="61"/>
        <end position="94"/>
    </location>
</feature>
<keyword evidence="1" id="KW-0862">Zinc</keyword>
<dbReference type="GO" id="GO:0008270">
    <property type="term" value="F:zinc ion binding"/>
    <property type="evidence" value="ECO:0007669"/>
    <property type="project" value="UniProtKB-KW"/>
</dbReference>